<dbReference type="InterPro" id="IPR011527">
    <property type="entry name" value="ABC1_TM_dom"/>
</dbReference>
<protein>
    <recommendedName>
        <fullName evidence="11">ABC transmembrane type-1 domain-containing protein</fullName>
    </recommendedName>
</protein>
<evidence type="ECO:0000256" key="2">
    <source>
        <dbReference type="ARBA" id="ARBA00009726"/>
    </source>
</evidence>
<evidence type="ECO:0000256" key="9">
    <source>
        <dbReference type="SAM" id="Phobius"/>
    </source>
</evidence>
<evidence type="ECO:0000259" key="11">
    <source>
        <dbReference type="PROSITE" id="PS50929"/>
    </source>
</evidence>
<evidence type="ECO:0000256" key="6">
    <source>
        <dbReference type="ARBA" id="ARBA00022840"/>
    </source>
</evidence>
<dbReference type="Gene3D" id="1.20.1560.10">
    <property type="entry name" value="ABC transporter type 1, transmembrane domain"/>
    <property type="match status" value="1"/>
</dbReference>
<evidence type="ECO:0000256" key="7">
    <source>
        <dbReference type="ARBA" id="ARBA00022989"/>
    </source>
</evidence>
<dbReference type="InterPro" id="IPR050173">
    <property type="entry name" value="ABC_transporter_C-like"/>
</dbReference>
<evidence type="ECO:0000313" key="12">
    <source>
        <dbReference type="EMBL" id="CAI3988143.1"/>
    </source>
</evidence>
<dbReference type="InterPro" id="IPR000740">
    <property type="entry name" value="GrpE"/>
</dbReference>
<evidence type="ECO:0000256" key="1">
    <source>
        <dbReference type="ARBA" id="ARBA00004141"/>
    </source>
</evidence>
<keyword evidence="14" id="KW-1185">Reference proteome</keyword>
<feature type="chain" id="PRO_5043272233" description="ABC transmembrane type-1 domain-containing protein" evidence="10">
    <location>
        <begin position="29"/>
        <end position="674"/>
    </location>
</feature>
<evidence type="ECO:0000256" key="10">
    <source>
        <dbReference type="SAM" id="SignalP"/>
    </source>
</evidence>
<dbReference type="GO" id="GO:0006457">
    <property type="term" value="P:protein folding"/>
    <property type="evidence" value="ECO:0007669"/>
    <property type="project" value="InterPro"/>
</dbReference>
<keyword evidence="4 9" id="KW-0812">Transmembrane</keyword>
<gene>
    <name evidence="12" type="ORF">C1SCF055_LOCUS15360</name>
</gene>
<organism evidence="12">
    <name type="scientific">Cladocopium goreaui</name>
    <dbReference type="NCBI Taxonomy" id="2562237"/>
    <lineage>
        <taxon>Eukaryota</taxon>
        <taxon>Sar</taxon>
        <taxon>Alveolata</taxon>
        <taxon>Dinophyceae</taxon>
        <taxon>Suessiales</taxon>
        <taxon>Symbiodiniaceae</taxon>
        <taxon>Cladocopium</taxon>
    </lineage>
</organism>
<dbReference type="GO" id="GO:0005524">
    <property type="term" value="F:ATP binding"/>
    <property type="evidence" value="ECO:0007669"/>
    <property type="project" value="UniProtKB-KW"/>
</dbReference>
<feature type="transmembrane region" description="Helical" evidence="9">
    <location>
        <begin position="346"/>
        <end position="369"/>
    </location>
</feature>
<dbReference type="OrthoDB" id="419514at2759"/>
<feature type="signal peptide" evidence="10">
    <location>
        <begin position="1"/>
        <end position="28"/>
    </location>
</feature>
<evidence type="ECO:0000313" key="13">
    <source>
        <dbReference type="EMBL" id="CAL1141518.1"/>
    </source>
</evidence>
<dbReference type="GO" id="GO:0000774">
    <property type="term" value="F:adenyl-nucleotide exchange factor activity"/>
    <property type="evidence" value="ECO:0007669"/>
    <property type="project" value="InterPro"/>
</dbReference>
<feature type="transmembrane region" description="Helical" evidence="9">
    <location>
        <begin position="461"/>
        <end position="486"/>
    </location>
</feature>
<evidence type="ECO:0000313" key="14">
    <source>
        <dbReference type="Proteomes" id="UP001152797"/>
    </source>
</evidence>
<dbReference type="EMBL" id="CAMXCT020001236">
    <property type="protein sequence ID" value="CAL1141518.1"/>
    <property type="molecule type" value="Genomic_DNA"/>
</dbReference>
<feature type="transmembrane region" description="Helical" evidence="9">
    <location>
        <begin position="323"/>
        <end position="340"/>
    </location>
</feature>
<evidence type="ECO:0000256" key="5">
    <source>
        <dbReference type="ARBA" id="ARBA00022741"/>
    </source>
</evidence>
<keyword evidence="7 9" id="KW-1133">Transmembrane helix</keyword>
<reference evidence="12" key="1">
    <citation type="submission" date="2022-10" db="EMBL/GenBank/DDBJ databases">
        <authorList>
            <person name="Chen Y."/>
            <person name="Dougan E. K."/>
            <person name="Chan C."/>
            <person name="Rhodes N."/>
            <person name="Thang M."/>
        </authorList>
    </citation>
    <scope>NUCLEOTIDE SEQUENCE</scope>
</reference>
<comment type="caution">
    <text evidence="12">The sequence shown here is derived from an EMBL/GenBank/DDBJ whole genome shotgun (WGS) entry which is preliminary data.</text>
</comment>
<feature type="domain" description="ABC transmembrane type-1" evidence="11">
    <location>
        <begin position="286"/>
        <end position="487"/>
    </location>
</feature>
<sequence>MPTNLVRHGGVSILLLATFPMTWLCARPDPMLSIRGRMRLRLRAEDQDTMGELFTKYYRLQEVNRNLAADTKIAVVSELLDVLDDLERGARLDAPGTGSSGETLATLAKKFESRLESLGFQRIEALGKTFDPSLHEAALRRPGATTDEVLEELRLLAAMVVATAEKRIPQPLRADVLDSCWHQHLPGSSSIFRLLLRTYGWRYIYILFTFTFWFFSLSMLPYLTDRLFQWVVETEDSVSWEDKPKGLMWTSLLVASYLVNCNSACQWYQQTTHLGCELRSSAAMIVFRRTLQLQIQDSRRDAALNLLQVDTERLYIFAQLNHLIYVALVVLSTSYIYLTIYEGHAVAVVAIGILVSTVLLQSALSRCAWPARRKMQQFSDARISLMAEILDAVKVLKMYGWTEPLQRRVEEFRQKELHQAWIYLGIRGFSSALLYISPSLSMLAVLLMMHLQGKELSAERVFFIFTTVGIVRAPLGGVAMGFSAVVDGLTAFRRLNAFVSSGDFDIYREDLRDDSKDRDIETAPKTPHIRGSFSHSATSRLRIDLSLKPGELVAVCGRVAAGKSSLLLAMLGEMKGDASASVCLPGVAYLAQTPWIRSGTVREAVLQELPYDEKLYWRALRAAQLLPDLRVWKRRPSSCGDQGHDFVWWATGEVGLGTCLVPLLGVHCGASSAG</sequence>
<evidence type="ECO:0000256" key="4">
    <source>
        <dbReference type="ARBA" id="ARBA00022692"/>
    </source>
</evidence>
<keyword evidence="8 9" id="KW-0472">Membrane</keyword>
<accession>A0A9P1FTT2</accession>
<keyword evidence="6" id="KW-0067">ATP-binding</keyword>
<dbReference type="EMBL" id="CAMXCT030001236">
    <property type="protein sequence ID" value="CAL4775455.1"/>
    <property type="molecule type" value="Genomic_DNA"/>
</dbReference>
<dbReference type="InterPro" id="IPR044746">
    <property type="entry name" value="ABCC_6TM_D1"/>
</dbReference>
<dbReference type="AlphaFoldDB" id="A0A9P1FTT2"/>
<dbReference type="PANTHER" id="PTHR24223:SF456">
    <property type="entry name" value="MULTIDRUG RESISTANCE-ASSOCIATED PROTEIN LETHAL(2)03659"/>
    <property type="match status" value="1"/>
</dbReference>
<evidence type="ECO:0000256" key="8">
    <source>
        <dbReference type="ARBA" id="ARBA00023136"/>
    </source>
</evidence>
<reference evidence="13" key="2">
    <citation type="submission" date="2024-04" db="EMBL/GenBank/DDBJ databases">
        <authorList>
            <person name="Chen Y."/>
            <person name="Shah S."/>
            <person name="Dougan E. K."/>
            <person name="Thang M."/>
            <person name="Chan C."/>
        </authorList>
    </citation>
    <scope>NUCLEOTIDE SEQUENCE [LARGE SCALE GENOMIC DNA]</scope>
</reference>
<dbReference type="SUPFAM" id="SSF90123">
    <property type="entry name" value="ABC transporter transmembrane region"/>
    <property type="match status" value="1"/>
</dbReference>
<comment type="subcellular location">
    <subcellularLocation>
        <location evidence="1">Membrane</location>
        <topology evidence="1">Multi-pass membrane protein</topology>
    </subcellularLocation>
</comment>
<dbReference type="InterPro" id="IPR027417">
    <property type="entry name" value="P-loop_NTPase"/>
</dbReference>
<comment type="similarity">
    <text evidence="2">Belongs to the ABC transporter superfamily. ABCC family. Conjugate transporter (TC 3.A.1.208) subfamily.</text>
</comment>
<dbReference type="SUPFAM" id="SSF52540">
    <property type="entry name" value="P-loop containing nucleoside triphosphate hydrolases"/>
    <property type="match status" value="1"/>
</dbReference>
<dbReference type="EMBL" id="CAMXCT010001236">
    <property type="protein sequence ID" value="CAI3988143.1"/>
    <property type="molecule type" value="Genomic_DNA"/>
</dbReference>
<keyword evidence="5" id="KW-0547">Nucleotide-binding</keyword>
<dbReference type="PRINTS" id="PR00773">
    <property type="entry name" value="GRPEPROTEIN"/>
</dbReference>
<name>A0A9P1FTT2_9DINO</name>
<dbReference type="GO" id="GO:0016020">
    <property type="term" value="C:membrane"/>
    <property type="evidence" value="ECO:0007669"/>
    <property type="project" value="UniProtKB-SubCell"/>
</dbReference>
<dbReference type="InterPro" id="IPR036640">
    <property type="entry name" value="ABC1_TM_sf"/>
</dbReference>
<dbReference type="Proteomes" id="UP001152797">
    <property type="component" value="Unassembled WGS sequence"/>
</dbReference>
<dbReference type="PANTHER" id="PTHR24223">
    <property type="entry name" value="ATP-BINDING CASSETTE SUB-FAMILY C"/>
    <property type="match status" value="1"/>
</dbReference>
<feature type="transmembrane region" description="Helical" evidence="9">
    <location>
        <begin position="203"/>
        <end position="223"/>
    </location>
</feature>
<dbReference type="PROSITE" id="PS50929">
    <property type="entry name" value="ABC_TM1F"/>
    <property type="match status" value="1"/>
</dbReference>
<feature type="transmembrane region" description="Helical" evidence="9">
    <location>
        <begin position="421"/>
        <end position="449"/>
    </location>
</feature>
<keyword evidence="3" id="KW-0813">Transport</keyword>
<dbReference type="GO" id="GO:0042803">
    <property type="term" value="F:protein homodimerization activity"/>
    <property type="evidence" value="ECO:0007669"/>
    <property type="project" value="InterPro"/>
</dbReference>
<dbReference type="Pfam" id="PF01025">
    <property type="entry name" value="GrpE"/>
    <property type="match status" value="1"/>
</dbReference>
<keyword evidence="10" id="KW-0732">Signal</keyword>
<evidence type="ECO:0000256" key="3">
    <source>
        <dbReference type="ARBA" id="ARBA00022448"/>
    </source>
</evidence>
<proteinExistence type="inferred from homology"/>
<dbReference type="Pfam" id="PF00664">
    <property type="entry name" value="ABC_membrane"/>
    <property type="match status" value="1"/>
</dbReference>
<dbReference type="GO" id="GO:0051087">
    <property type="term" value="F:protein-folding chaperone binding"/>
    <property type="evidence" value="ECO:0007669"/>
    <property type="project" value="InterPro"/>
</dbReference>
<dbReference type="CDD" id="cd18579">
    <property type="entry name" value="ABC_6TM_ABCC_D1"/>
    <property type="match status" value="1"/>
</dbReference>
<dbReference type="Gene3D" id="3.40.50.300">
    <property type="entry name" value="P-loop containing nucleotide triphosphate hydrolases"/>
    <property type="match status" value="1"/>
</dbReference>
<dbReference type="GO" id="GO:0140359">
    <property type="term" value="F:ABC-type transporter activity"/>
    <property type="evidence" value="ECO:0007669"/>
    <property type="project" value="InterPro"/>
</dbReference>